<protein>
    <submittedName>
        <fullName evidence="2">Uncharacterized protein</fullName>
    </submittedName>
</protein>
<dbReference type="Proteomes" id="UP000193922">
    <property type="component" value="Unassembled WGS sequence"/>
</dbReference>
<name>A0A1Y1W317_9FUNG</name>
<sequence length="398" mass="44542">MGKSKSRTASKAPGSWLKSTAEEPVATKAKTKHQRPKTMAELADKHQLYQQAVQKPRKEVRNLDTIYRKLCTQHLDHATKKRPANQSPGESSDSGLDDPLHGHRRHALTMREDFCGTAVLCAEWVRTDSSPERCAYGVDIDKNVIDYAMEHTVGGAGHHESSLGSRIKLVCADVMAVKGSGSASEELHRLSLPRVDIIASLNYAMCYFHQRQDLIRYLKHSLKNLNDFGLLFCDIFGGVEATKSGISNIRDLGSFKYYFHQHSYDLMSNTIRFSLGFKMRDGSVLKNCFSYEFRVYTISDLKEAMLEAGFDDVSVWISPRTKDGDEESDEDKNSDSSEETDGEASSCEDEGKDASDDSHGHSSSGQGDFEAFTEMKTRMEMPYAFNAYIVGIKLPKSR</sequence>
<dbReference type="PANTHER" id="PTHR37211:SF1">
    <property type="entry name" value="EXPRESSED PROTEIN"/>
    <property type="match status" value="1"/>
</dbReference>
<dbReference type="CDD" id="cd02440">
    <property type="entry name" value="AdoMet_MTases"/>
    <property type="match status" value="1"/>
</dbReference>
<dbReference type="SUPFAM" id="SSF53335">
    <property type="entry name" value="S-adenosyl-L-methionine-dependent methyltransferases"/>
    <property type="match status" value="1"/>
</dbReference>
<feature type="region of interest" description="Disordered" evidence="1">
    <location>
        <begin position="74"/>
        <end position="102"/>
    </location>
</feature>
<comment type="caution">
    <text evidence="2">The sequence shown here is derived from an EMBL/GenBank/DDBJ whole genome shotgun (WGS) entry which is preliminary data.</text>
</comment>
<feature type="compositionally biased region" description="Acidic residues" evidence="1">
    <location>
        <begin position="324"/>
        <end position="351"/>
    </location>
</feature>
<dbReference type="Gene3D" id="3.40.50.150">
    <property type="entry name" value="Vaccinia Virus protein VP39"/>
    <property type="match status" value="1"/>
</dbReference>
<accession>A0A1Y1W317</accession>
<keyword evidence="3" id="KW-1185">Reference proteome</keyword>
<gene>
    <name evidence="2" type="ORF">DL89DRAFT_268984</name>
</gene>
<dbReference type="OrthoDB" id="3342809at2759"/>
<evidence type="ECO:0000256" key="1">
    <source>
        <dbReference type="SAM" id="MobiDB-lite"/>
    </source>
</evidence>
<dbReference type="GeneID" id="63804755"/>
<evidence type="ECO:0000313" key="2">
    <source>
        <dbReference type="EMBL" id="ORX67772.1"/>
    </source>
</evidence>
<dbReference type="EMBL" id="MCFD01000011">
    <property type="protein sequence ID" value="ORX67772.1"/>
    <property type="molecule type" value="Genomic_DNA"/>
</dbReference>
<feature type="region of interest" description="Disordered" evidence="1">
    <location>
        <begin position="320"/>
        <end position="373"/>
    </location>
</feature>
<evidence type="ECO:0000313" key="3">
    <source>
        <dbReference type="Proteomes" id="UP000193922"/>
    </source>
</evidence>
<dbReference type="InterPro" id="IPR029063">
    <property type="entry name" value="SAM-dependent_MTases_sf"/>
</dbReference>
<proteinExistence type="predicted"/>
<reference evidence="2 3" key="1">
    <citation type="submission" date="2016-07" db="EMBL/GenBank/DDBJ databases">
        <title>Pervasive Adenine N6-methylation of Active Genes in Fungi.</title>
        <authorList>
            <consortium name="DOE Joint Genome Institute"/>
            <person name="Mondo S.J."/>
            <person name="Dannebaum R.O."/>
            <person name="Kuo R.C."/>
            <person name="Labutti K."/>
            <person name="Haridas S."/>
            <person name="Kuo A."/>
            <person name="Salamov A."/>
            <person name="Ahrendt S.R."/>
            <person name="Lipzen A."/>
            <person name="Sullivan W."/>
            <person name="Andreopoulos W.B."/>
            <person name="Clum A."/>
            <person name="Lindquist E."/>
            <person name="Daum C."/>
            <person name="Ramamoorthy G.K."/>
            <person name="Gryganskyi A."/>
            <person name="Culley D."/>
            <person name="Magnuson J.K."/>
            <person name="James T.Y."/>
            <person name="O'Malley M.A."/>
            <person name="Stajich J.E."/>
            <person name="Spatafora J.W."/>
            <person name="Visel A."/>
            <person name="Grigoriev I.V."/>
        </authorList>
    </citation>
    <scope>NUCLEOTIDE SEQUENCE [LARGE SCALE GENOMIC DNA]</scope>
    <source>
        <strain evidence="2 3">ATCC 12442</strain>
    </source>
</reference>
<dbReference type="Gene3D" id="2.20.25.110">
    <property type="entry name" value="S-adenosyl-L-methionine-dependent methyltransferases"/>
    <property type="match status" value="1"/>
</dbReference>
<dbReference type="RefSeq" id="XP_040741618.1">
    <property type="nucleotide sequence ID" value="XM_040888107.1"/>
</dbReference>
<feature type="region of interest" description="Disordered" evidence="1">
    <location>
        <begin position="1"/>
        <end position="58"/>
    </location>
</feature>
<organism evidence="2 3">
    <name type="scientific">Linderina pennispora</name>
    <dbReference type="NCBI Taxonomy" id="61395"/>
    <lineage>
        <taxon>Eukaryota</taxon>
        <taxon>Fungi</taxon>
        <taxon>Fungi incertae sedis</taxon>
        <taxon>Zoopagomycota</taxon>
        <taxon>Kickxellomycotina</taxon>
        <taxon>Kickxellomycetes</taxon>
        <taxon>Kickxellales</taxon>
        <taxon>Kickxellaceae</taxon>
        <taxon>Linderina</taxon>
    </lineage>
</organism>
<dbReference type="AlphaFoldDB" id="A0A1Y1W317"/>
<dbReference type="PANTHER" id="PTHR37211">
    <property type="entry name" value="EXPRESSED PROTEIN"/>
    <property type="match status" value="1"/>
</dbReference>
<feature type="compositionally biased region" description="Polar residues" evidence="1">
    <location>
        <begin position="84"/>
        <end position="94"/>
    </location>
</feature>